<dbReference type="AlphaFoldDB" id="A0A4Y2A454"/>
<dbReference type="EMBL" id="BGPR01000005">
    <property type="protein sequence ID" value="GBL74582.1"/>
    <property type="molecule type" value="Genomic_DNA"/>
</dbReference>
<name>A0A4Y2A454_ARAVE</name>
<gene>
    <name evidence="1" type="ORF">AVEN_235493_1</name>
</gene>
<accession>A0A4Y2A454</accession>
<reference evidence="1 2" key="1">
    <citation type="journal article" date="2019" name="Sci. Rep.">
        <title>Orb-weaving spider Araneus ventricosus genome elucidates the spidroin gene catalogue.</title>
        <authorList>
            <person name="Kono N."/>
            <person name="Nakamura H."/>
            <person name="Ohtoshi R."/>
            <person name="Moran D.A.P."/>
            <person name="Shinohara A."/>
            <person name="Yoshida Y."/>
            <person name="Fujiwara M."/>
            <person name="Mori M."/>
            <person name="Tomita M."/>
            <person name="Arakawa K."/>
        </authorList>
    </citation>
    <scope>NUCLEOTIDE SEQUENCE [LARGE SCALE GENOMIC DNA]</scope>
</reference>
<organism evidence="1 2">
    <name type="scientific">Araneus ventricosus</name>
    <name type="common">Orbweaver spider</name>
    <name type="synonym">Epeira ventricosa</name>
    <dbReference type="NCBI Taxonomy" id="182803"/>
    <lineage>
        <taxon>Eukaryota</taxon>
        <taxon>Metazoa</taxon>
        <taxon>Ecdysozoa</taxon>
        <taxon>Arthropoda</taxon>
        <taxon>Chelicerata</taxon>
        <taxon>Arachnida</taxon>
        <taxon>Araneae</taxon>
        <taxon>Araneomorphae</taxon>
        <taxon>Entelegynae</taxon>
        <taxon>Araneoidea</taxon>
        <taxon>Araneidae</taxon>
        <taxon>Araneus</taxon>
    </lineage>
</organism>
<proteinExistence type="predicted"/>
<evidence type="ECO:0000313" key="1">
    <source>
        <dbReference type="EMBL" id="GBL74582.1"/>
    </source>
</evidence>
<protein>
    <submittedName>
        <fullName evidence="1">Uncharacterized protein</fullName>
    </submittedName>
</protein>
<evidence type="ECO:0000313" key="2">
    <source>
        <dbReference type="Proteomes" id="UP000499080"/>
    </source>
</evidence>
<keyword evidence="2" id="KW-1185">Reference proteome</keyword>
<comment type="caution">
    <text evidence="1">The sequence shown here is derived from an EMBL/GenBank/DDBJ whole genome shotgun (WGS) entry which is preliminary data.</text>
</comment>
<dbReference type="Proteomes" id="UP000499080">
    <property type="component" value="Unassembled WGS sequence"/>
</dbReference>
<sequence length="92" mass="10035">MTTDSGFKKKKKNPFTKWVRLYSSARDLQNATDEPNPLPAAKIAVPGPYSSLSIIAANFAAVVCGKEKHRQEAVCETAAGIDGHRLTYLTEL</sequence>